<feature type="domain" description="HTH tetR-type" evidence="3">
    <location>
        <begin position="1"/>
        <end position="54"/>
    </location>
</feature>
<keyword evidence="1 2" id="KW-0238">DNA-binding</keyword>
<dbReference type="EMBL" id="JAQOMS010000002">
    <property type="protein sequence ID" value="MDC2889700.1"/>
    <property type="molecule type" value="Genomic_DNA"/>
</dbReference>
<reference evidence="4 5" key="1">
    <citation type="submission" date="2023-01" db="EMBL/GenBank/DDBJ databases">
        <title>Psychrosphaera sp. nov., isolated from marine algae.</title>
        <authorList>
            <person name="Bayburt H."/>
            <person name="Choi B.J."/>
            <person name="Kim J.M."/>
            <person name="Choi D.G."/>
            <person name="Jeon C.O."/>
        </authorList>
    </citation>
    <scope>NUCLEOTIDE SEQUENCE [LARGE SCALE GENOMIC DNA]</scope>
    <source>
        <strain evidence="4 5">G1-22</strain>
    </source>
</reference>
<gene>
    <name evidence="4" type="ORF">PN838_14075</name>
</gene>
<dbReference type="InterPro" id="IPR001647">
    <property type="entry name" value="HTH_TetR"/>
</dbReference>
<accession>A0ABT5FG89</accession>
<proteinExistence type="predicted"/>
<sequence length="187" mass="21755">MTSAMQAFQQFGVNNTSMDKIAEMAEVSKRTVYNHFPSKEVLVTGLIQEIWQKNIAIFDFNYQPDKPLDEQLLILIKNELSIMCCPEISELIRVSMGYWLFNPEALQENMAQFFQQETAMKRWLKAAQADKRLKLTDVNFINDQIISLLKGQAFWPQFMRMKPELNAEQIDQLAKTTVGMILGYYQI</sequence>
<protein>
    <submittedName>
        <fullName evidence="4">TetR/AcrR family transcriptional regulator</fullName>
    </submittedName>
</protein>
<dbReference type="InterPro" id="IPR023772">
    <property type="entry name" value="DNA-bd_HTH_TetR-type_CS"/>
</dbReference>
<dbReference type="InterPro" id="IPR039536">
    <property type="entry name" value="TetR_C_Proteobacteria"/>
</dbReference>
<name>A0ABT5FG89_9GAMM</name>
<dbReference type="InterPro" id="IPR009057">
    <property type="entry name" value="Homeodomain-like_sf"/>
</dbReference>
<evidence type="ECO:0000313" key="5">
    <source>
        <dbReference type="Proteomes" id="UP001528411"/>
    </source>
</evidence>
<dbReference type="Gene3D" id="1.10.357.10">
    <property type="entry name" value="Tetracycline Repressor, domain 2"/>
    <property type="match status" value="1"/>
</dbReference>
<dbReference type="Pfam" id="PF00440">
    <property type="entry name" value="TetR_N"/>
    <property type="match status" value="1"/>
</dbReference>
<dbReference type="InterPro" id="IPR050109">
    <property type="entry name" value="HTH-type_TetR-like_transc_reg"/>
</dbReference>
<evidence type="ECO:0000256" key="2">
    <source>
        <dbReference type="PROSITE-ProRule" id="PRU00335"/>
    </source>
</evidence>
<dbReference type="SUPFAM" id="SSF46689">
    <property type="entry name" value="Homeodomain-like"/>
    <property type="match status" value="1"/>
</dbReference>
<dbReference type="PANTHER" id="PTHR30055:SF224">
    <property type="entry name" value="TRANSCRIPTIONAL REGULATOR TETR FAMILY"/>
    <property type="match status" value="1"/>
</dbReference>
<organism evidence="4 5">
    <name type="scientific">Psychrosphaera algicola</name>
    <dbReference type="NCBI Taxonomy" id="3023714"/>
    <lineage>
        <taxon>Bacteria</taxon>
        <taxon>Pseudomonadati</taxon>
        <taxon>Pseudomonadota</taxon>
        <taxon>Gammaproteobacteria</taxon>
        <taxon>Alteromonadales</taxon>
        <taxon>Pseudoalteromonadaceae</taxon>
        <taxon>Psychrosphaera</taxon>
    </lineage>
</organism>
<evidence type="ECO:0000256" key="1">
    <source>
        <dbReference type="ARBA" id="ARBA00023125"/>
    </source>
</evidence>
<dbReference type="Proteomes" id="UP001528411">
    <property type="component" value="Unassembled WGS sequence"/>
</dbReference>
<evidence type="ECO:0000259" key="3">
    <source>
        <dbReference type="PROSITE" id="PS50977"/>
    </source>
</evidence>
<keyword evidence="5" id="KW-1185">Reference proteome</keyword>
<evidence type="ECO:0000313" key="4">
    <source>
        <dbReference type="EMBL" id="MDC2889700.1"/>
    </source>
</evidence>
<dbReference type="Pfam" id="PF14246">
    <property type="entry name" value="TetR_C_7"/>
    <property type="match status" value="1"/>
</dbReference>
<dbReference type="PROSITE" id="PS01081">
    <property type="entry name" value="HTH_TETR_1"/>
    <property type="match status" value="1"/>
</dbReference>
<dbReference type="PROSITE" id="PS50977">
    <property type="entry name" value="HTH_TETR_2"/>
    <property type="match status" value="1"/>
</dbReference>
<dbReference type="Gene3D" id="1.10.10.60">
    <property type="entry name" value="Homeodomain-like"/>
    <property type="match status" value="1"/>
</dbReference>
<comment type="caution">
    <text evidence="4">The sequence shown here is derived from an EMBL/GenBank/DDBJ whole genome shotgun (WGS) entry which is preliminary data.</text>
</comment>
<feature type="DNA-binding region" description="H-T-H motif" evidence="2">
    <location>
        <begin position="17"/>
        <end position="36"/>
    </location>
</feature>
<dbReference type="RefSeq" id="WP_272181081.1">
    <property type="nucleotide sequence ID" value="NZ_JAQOMS010000002.1"/>
</dbReference>
<dbReference type="PANTHER" id="PTHR30055">
    <property type="entry name" value="HTH-TYPE TRANSCRIPTIONAL REGULATOR RUTR"/>
    <property type="match status" value="1"/>
</dbReference>